<reference evidence="4" key="1">
    <citation type="submission" date="2018-05" db="EMBL/GenBank/DDBJ databases">
        <authorList>
            <person name="Lanie J.A."/>
            <person name="Ng W.-L."/>
            <person name="Kazmierczak K.M."/>
            <person name="Andrzejewski T.M."/>
            <person name="Davidsen T.M."/>
            <person name="Wayne K.J."/>
            <person name="Tettelin H."/>
            <person name="Glass J.I."/>
            <person name="Rusch D."/>
            <person name="Podicherti R."/>
            <person name="Tsui H.-C.T."/>
            <person name="Winkler M.E."/>
        </authorList>
    </citation>
    <scope>NUCLEOTIDE SEQUENCE</scope>
</reference>
<dbReference type="GO" id="GO:0016491">
    <property type="term" value="F:oxidoreductase activity"/>
    <property type="evidence" value="ECO:0007669"/>
    <property type="project" value="UniProtKB-KW"/>
</dbReference>
<gene>
    <name evidence="4" type="ORF">METZ01_LOCUS72375</name>
</gene>
<dbReference type="InterPro" id="IPR036291">
    <property type="entry name" value="NAD(P)-bd_dom_sf"/>
</dbReference>
<dbReference type="AlphaFoldDB" id="A0A381TVQ9"/>
<evidence type="ECO:0000256" key="1">
    <source>
        <dbReference type="ARBA" id="ARBA00023002"/>
    </source>
</evidence>
<sequence>MNALLLAEFGIPYYNNLCVEHPDVNLIEAFSGYEIMKEIDSAEIVFGYLTRAQFAKAKSLKWIQTLDAGMEGLFNAIPEIIESDVVITNARGAGAPMIGEHAVALMLALARQLPRFWDDKSAHRWDQEGALNAVEYLGNKICGIVGFGKSGREIGWRAKALGMHVIAIDEQPVDGDPTVEEVWGLSRLDDLLSQSDYVVVTAPYTPRNENLIGRAQLSLMKPSARIVVTSRGRLVEHNALIAALRTGLIAGAALDTTVQEPLPANDELWDLHNVIITPHIAGNSEKELLDKRTVNVFAENLRRYLSKQPLINIVDKRLRY</sequence>
<keyword evidence="1" id="KW-0560">Oxidoreductase</keyword>
<protein>
    <recommendedName>
        <fullName evidence="3">D-isomer specific 2-hydroxyacid dehydrogenase NAD-binding domain-containing protein</fullName>
    </recommendedName>
</protein>
<proteinExistence type="predicted"/>
<dbReference type="EMBL" id="UINC01005165">
    <property type="protein sequence ID" value="SVA19521.1"/>
    <property type="molecule type" value="Genomic_DNA"/>
</dbReference>
<dbReference type="InterPro" id="IPR006140">
    <property type="entry name" value="D-isomer_DH_NAD-bd"/>
</dbReference>
<name>A0A381TVQ9_9ZZZZ</name>
<dbReference type="PANTHER" id="PTHR43333:SF1">
    <property type="entry name" value="D-ISOMER SPECIFIC 2-HYDROXYACID DEHYDROGENASE NAD-BINDING DOMAIN-CONTAINING PROTEIN"/>
    <property type="match status" value="1"/>
</dbReference>
<organism evidence="4">
    <name type="scientific">marine metagenome</name>
    <dbReference type="NCBI Taxonomy" id="408172"/>
    <lineage>
        <taxon>unclassified sequences</taxon>
        <taxon>metagenomes</taxon>
        <taxon>ecological metagenomes</taxon>
    </lineage>
</organism>
<evidence type="ECO:0000259" key="3">
    <source>
        <dbReference type="Pfam" id="PF02826"/>
    </source>
</evidence>
<dbReference type="GO" id="GO:0051287">
    <property type="term" value="F:NAD binding"/>
    <property type="evidence" value="ECO:0007669"/>
    <property type="project" value="InterPro"/>
</dbReference>
<dbReference type="Gene3D" id="3.40.50.720">
    <property type="entry name" value="NAD(P)-binding Rossmann-like Domain"/>
    <property type="match status" value="2"/>
</dbReference>
<keyword evidence="2" id="KW-0520">NAD</keyword>
<accession>A0A381TVQ9</accession>
<evidence type="ECO:0000313" key="4">
    <source>
        <dbReference type="EMBL" id="SVA19521.1"/>
    </source>
</evidence>
<dbReference type="CDD" id="cd05300">
    <property type="entry name" value="2-Hacid_dh_1"/>
    <property type="match status" value="1"/>
</dbReference>
<dbReference type="SUPFAM" id="SSF52283">
    <property type="entry name" value="Formate/glycerate dehydrogenase catalytic domain-like"/>
    <property type="match status" value="1"/>
</dbReference>
<evidence type="ECO:0000256" key="2">
    <source>
        <dbReference type="ARBA" id="ARBA00023027"/>
    </source>
</evidence>
<dbReference type="SUPFAM" id="SSF51735">
    <property type="entry name" value="NAD(P)-binding Rossmann-fold domains"/>
    <property type="match status" value="1"/>
</dbReference>
<dbReference type="Pfam" id="PF02826">
    <property type="entry name" value="2-Hacid_dh_C"/>
    <property type="match status" value="1"/>
</dbReference>
<dbReference type="PANTHER" id="PTHR43333">
    <property type="entry name" value="2-HACID_DH_C DOMAIN-CONTAINING PROTEIN"/>
    <property type="match status" value="1"/>
</dbReference>
<feature type="domain" description="D-isomer specific 2-hydroxyacid dehydrogenase NAD-binding" evidence="3">
    <location>
        <begin position="103"/>
        <end position="281"/>
    </location>
</feature>